<reference evidence="2 3" key="1">
    <citation type="submission" date="2022-01" db="EMBL/GenBank/DDBJ databases">
        <title>Alkalihalobacillus sp. EGI L200015, a novel bacterium isolated from a salt lake sediment.</title>
        <authorList>
            <person name="Gao L."/>
            <person name="Fang B.-Z."/>
            <person name="Li W.-J."/>
        </authorList>
    </citation>
    <scope>NUCLEOTIDE SEQUENCE [LARGE SCALE GENOMIC DNA]</scope>
    <source>
        <strain evidence="2 3">KCTC 12718</strain>
    </source>
</reference>
<evidence type="ECO:0000259" key="1">
    <source>
        <dbReference type="PROSITE" id="PS51832"/>
    </source>
</evidence>
<dbReference type="SMART" id="SM00471">
    <property type="entry name" value="HDc"/>
    <property type="match status" value="1"/>
</dbReference>
<evidence type="ECO:0000313" key="2">
    <source>
        <dbReference type="EMBL" id="MCF6139129.1"/>
    </source>
</evidence>
<feature type="domain" description="HD-GYP" evidence="1">
    <location>
        <begin position="117"/>
        <end position="312"/>
    </location>
</feature>
<protein>
    <submittedName>
        <fullName evidence="2">HD-GYP domain-containing protein</fullName>
    </submittedName>
</protein>
<gene>
    <name evidence="2" type="ORF">L2716_15435</name>
</gene>
<comment type="caution">
    <text evidence="2">The sequence shown here is derived from an EMBL/GenBank/DDBJ whole genome shotgun (WGS) entry which is preliminary data.</text>
</comment>
<dbReference type="Gene3D" id="1.10.3210.10">
    <property type="entry name" value="Hypothetical protein af1432"/>
    <property type="match status" value="1"/>
</dbReference>
<dbReference type="Proteomes" id="UP001649381">
    <property type="component" value="Unassembled WGS sequence"/>
</dbReference>
<proteinExistence type="predicted"/>
<dbReference type="PANTHER" id="PTHR43155">
    <property type="entry name" value="CYCLIC DI-GMP PHOSPHODIESTERASE PA4108-RELATED"/>
    <property type="match status" value="1"/>
</dbReference>
<dbReference type="InterPro" id="IPR003607">
    <property type="entry name" value="HD/PDEase_dom"/>
</dbReference>
<dbReference type="EMBL" id="JAKIJS010000001">
    <property type="protein sequence ID" value="MCF6139129.1"/>
    <property type="molecule type" value="Genomic_DNA"/>
</dbReference>
<dbReference type="Pfam" id="PF13487">
    <property type="entry name" value="HD_5"/>
    <property type="match status" value="1"/>
</dbReference>
<evidence type="ECO:0000313" key="3">
    <source>
        <dbReference type="Proteomes" id="UP001649381"/>
    </source>
</evidence>
<keyword evidence="3" id="KW-1185">Reference proteome</keyword>
<organism evidence="2 3">
    <name type="scientific">Pseudalkalibacillus berkeleyi</name>
    <dbReference type="NCBI Taxonomy" id="1069813"/>
    <lineage>
        <taxon>Bacteria</taxon>
        <taxon>Bacillati</taxon>
        <taxon>Bacillota</taxon>
        <taxon>Bacilli</taxon>
        <taxon>Bacillales</taxon>
        <taxon>Fictibacillaceae</taxon>
        <taxon>Pseudalkalibacillus</taxon>
    </lineage>
</organism>
<name>A0ABS9H2F0_9BACL</name>
<sequence>MKVHVHQLHTGDILSEDVFSLTSRPIVASGTEIRNEHIEILKAFNIQEVNVKQVQSTDRQQTDKSEVKEEITKRDADFYMIYTKAVSLYKKQFNNWQAGMPIDLYQVRKEIVPLIEVALEKPKTILSLHHFSNVKEYIYHHAISVGLISSFIAKKLGYTKGDIIQIGLAGALIDCGMSKVQPRILTKKSALNKEEYEEIKQHPILGYKMLKGMTGIKENVILSVLQHHEREDGSGYPLGTKGNQLDIYSRVVAIADVFHAMTSERLYRKQQSPFKVLEQMLLDQFGKFDQAILNLLVRELSHFSVGTKVKLTNHQVGEIVFIDPHSHTRPMVKIDSGEIISLKQRNDLYIEDVLS</sequence>
<dbReference type="SUPFAM" id="SSF109604">
    <property type="entry name" value="HD-domain/PDEase-like"/>
    <property type="match status" value="1"/>
</dbReference>
<dbReference type="InterPro" id="IPR037522">
    <property type="entry name" value="HD_GYP_dom"/>
</dbReference>
<accession>A0ABS9H2F0</accession>
<dbReference type="CDD" id="cd00077">
    <property type="entry name" value="HDc"/>
    <property type="match status" value="1"/>
</dbReference>
<dbReference type="PANTHER" id="PTHR43155:SF2">
    <property type="entry name" value="CYCLIC DI-GMP PHOSPHODIESTERASE PA4108"/>
    <property type="match status" value="1"/>
</dbReference>
<dbReference type="PROSITE" id="PS51832">
    <property type="entry name" value="HD_GYP"/>
    <property type="match status" value="1"/>
</dbReference>
<dbReference type="RefSeq" id="WP_236337747.1">
    <property type="nucleotide sequence ID" value="NZ_JAKIJS010000001.1"/>
</dbReference>